<accession>A0AAV0HWL9</accession>
<protein>
    <recommendedName>
        <fullName evidence="4">Leucine-rich repeat-containing N-terminal plant-type domain-containing protein</fullName>
    </recommendedName>
</protein>
<evidence type="ECO:0000313" key="5">
    <source>
        <dbReference type="EMBL" id="CAI0389639.1"/>
    </source>
</evidence>
<comment type="caution">
    <text evidence="5">The sequence shown here is derived from an EMBL/GenBank/DDBJ whole genome shotgun (WGS) entry which is preliminary data.</text>
</comment>
<sequence length="238" mass="25137">MARNQINMIPISALIILLTFLLPQPSLAESPTVRSSLIRFMDALRGGGELSAHPPPLLDWGWNATSDPCTAKWAGILCDQEFRVVAVTLDGLELRGVLDARTLCAATPLLAALSLRGNGHIHGPLPPEIAECKSLTNLVISGNRFEGAFPRSLGRMMMTGLREFRAQDNQFSGPIPEVEGFGSLVGFDVSNNNLTGPIPGGLRTFSASAFAGNQGLCGPPLPGDCPFFPAPAPAPVLA</sequence>
<evidence type="ECO:0000259" key="4">
    <source>
        <dbReference type="Pfam" id="PF08263"/>
    </source>
</evidence>
<feature type="domain" description="Leucine-rich repeat-containing N-terminal plant-type" evidence="4">
    <location>
        <begin position="50"/>
        <end position="79"/>
    </location>
</feature>
<dbReference type="InterPro" id="IPR046959">
    <property type="entry name" value="PRK1-6/SRF4-like"/>
</dbReference>
<dbReference type="SUPFAM" id="SSF52058">
    <property type="entry name" value="L domain-like"/>
    <property type="match status" value="1"/>
</dbReference>
<dbReference type="Pfam" id="PF00560">
    <property type="entry name" value="LRR_1"/>
    <property type="match status" value="2"/>
</dbReference>
<dbReference type="AlphaFoldDB" id="A0AAV0HWL9"/>
<evidence type="ECO:0000256" key="1">
    <source>
        <dbReference type="ARBA" id="ARBA00022614"/>
    </source>
</evidence>
<dbReference type="Gene3D" id="3.80.10.10">
    <property type="entry name" value="Ribonuclease Inhibitor"/>
    <property type="match status" value="1"/>
</dbReference>
<dbReference type="Pfam" id="PF08263">
    <property type="entry name" value="LRRNT_2"/>
    <property type="match status" value="1"/>
</dbReference>
<dbReference type="EMBL" id="CAMGYJ010000003">
    <property type="protein sequence ID" value="CAI0389639.1"/>
    <property type="molecule type" value="Genomic_DNA"/>
</dbReference>
<name>A0AAV0HWL9_9ROSI</name>
<dbReference type="InterPro" id="IPR013210">
    <property type="entry name" value="LRR_N_plant-typ"/>
</dbReference>
<gene>
    <name evidence="5" type="ORF">LITE_LOCUS6361</name>
</gene>
<dbReference type="InterPro" id="IPR001611">
    <property type="entry name" value="Leu-rich_rpt"/>
</dbReference>
<feature type="chain" id="PRO_5043661965" description="Leucine-rich repeat-containing N-terminal plant-type domain-containing protein" evidence="3">
    <location>
        <begin position="29"/>
        <end position="238"/>
    </location>
</feature>
<feature type="signal peptide" evidence="3">
    <location>
        <begin position="1"/>
        <end position="28"/>
    </location>
</feature>
<keyword evidence="1" id="KW-0433">Leucine-rich repeat</keyword>
<organism evidence="5 6">
    <name type="scientific">Linum tenue</name>
    <dbReference type="NCBI Taxonomy" id="586396"/>
    <lineage>
        <taxon>Eukaryota</taxon>
        <taxon>Viridiplantae</taxon>
        <taxon>Streptophyta</taxon>
        <taxon>Embryophyta</taxon>
        <taxon>Tracheophyta</taxon>
        <taxon>Spermatophyta</taxon>
        <taxon>Magnoliopsida</taxon>
        <taxon>eudicotyledons</taxon>
        <taxon>Gunneridae</taxon>
        <taxon>Pentapetalae</taxon>
        <taxon>rosids</taxon>
        <taxon>fabids</taxon>
        <taxon>Malpighiales</taxon>
        <taxon>Linaceae</taxon>
        <taxon>Linum</taxon>
    </lineage>
</organism>
<reference evidence="5" key="1">
    <citation type="submission" date="2022-08" db="EMBL/GenBank/DDBJ databases">
        <authorList>
            <person name="Gutierrez-Valencia J."/>
        </authorList>
    </citation>
    <scope>NUCLEOTIDE SEQUENCE</scope>
</reference>
<evidence type="ECO:0000256" key="2">
    <source>
        <dbReference type="ARBA" id="ARBA00022737"/>
    </source>
</evidence>
<evidence type="ECO:0000313" key="6">
    <source>
        <dbReference type="Proteomes" id="UP001154282"/>
    </source>
</evidence>
<dbReference type="PANTHER" id="PTHR48007">
    <property type="entry name" value="LEUCINE-RICH REPEAT RECEPTOR-LIKE PROTEIN KINASE PXC1"/>
    <property type="match status" value="1"/>
</dbReference>
<keyword evidence="2" id="KW-0677">Repeat</keyword>
<keyword evidence="3" id="KW-0732">Signal</keyword>
<dbReference type="Proteomes" id="UP001154282">
    <property type="component" value="Unassembled WGS sequence"/>
</dbReference>
<keyword evidence="6" id="KW-1185">Reference proteome</keyword>
<proteinExistence type="predicted"/>
<evidence type="ECO:0000256" key="3">
    <source>
        <dbReference type="SAM" id="SignalP"/>
    </source>
</evidence>
<dbReference type="InterPro" id="IPR032675">
    <property type="entry name" value="LRR_dom_sf"/>
</dbReference>
<dbReference type="PANTHER" id="PTHR48007:SF79">
    <property type="entry name" value="(WILD MALAYSIAN BANANA) HYPOTHETICAL PROTEIN"/>
    <property type="match status" value="1"/>
</dbReference>